<dbReference type="InterPro" id="IPR050690">
    <property type="entry name" value="JHDM1_Histone_Demethylase"/>
</dbReference>
<comment type="caution">
    <text evidence="2">The sequence shown here is derived from an EMBL/GenBank/DDBJ whole genome shotgun (WGS) entry which is preliminary data.</text>
</comment>
<gene>
    <name evidence="2" type="ORF">OKA104_LOCUS44033</name>
</gene>
<proteinExistence type="predicted"/>
<evidence type="ECO:0000313" key="2">
    <source>
        <dbReference type="EMBL" id="CAF4259247.1"/>
    </source>
</evidence>
<dbReference type="GO" id="GO:0046872">
    <property type="term" value="F:metal ion binding"/>
    <property type="evidence" value="ECO:0007669"/>
    <property type="project" value="UniProtKB-KW"/>
</dbReference>
<keyword evidence="1" id="KW-0479">Metal-binding</keyword>
<organism evidence="2 3">
    <name type="scientific">Adineta steineri</name>
    <dbReference type="NCBI Taxonomy" id="433720"/>
    <lineage>
        <taxon>Eukaryota</taxon>
        <taxon>Metazoa</taxon>
        <taxon>Spiralia</taxon>
        <taxon>Gnathifera</taxon>
        <taxon>Rotifera</taxon>
        <taxon>Eurotatoria</taxon>
        <taxon>Bdelloidea</taxon>
        <taxon>Adinetida</taxon>
        <taxon>Adinetidae</taxon>
        <taxon>Adineta</taxon>
    </lineage>
</organism>
<evidence type="ECO:0000256" key="1">
    <source>
        <dbReference type="ARBA" id="ARBA00022723"/>
    </source>
</evidence>
<accession>A0A820F6J9</accession>
<feature type="non-terminal residue" evidence="2">
    <location>
        <position position="119"/>
    </location>
</feature>
<feature type="non-terminal residue" evidence="2">
    <location>
        <position position="1"/>
    </location>
</feature>
<dbReference type="Gene3D" id="2.60.120.650">
    <property type="entry name" value="Cupin"/>
    <property type="match status" value="1"/>
</dbReference>
<dbReference type="Proteomes" id="UP000663881">
    <property type="component" value="Unassembled WGS sequence"/>
</dbReference>
<dbReference type="EMBL" id="CAJOAY010012982">
    <property type="protein sequence ID" value="CAF4259247.1"/>
    <property type="molecule type" value="Genomic_DNA"/>
</dbReference>
<dbReference type="PANTHER" id="PTHR23123">
    <property type="entry name" value="PHD/F-BOX CONTAINING PROTEIN"/>
    <property type="match status" value="1"/>
</dbReference>
<evidence type="ECO:0000313" key="3">
    <source>
        <dbReference type="Proteomes" id="UP000663881"/>
    </source>
</evidence>
<sequence length="119" mass="13839">RTQAKKNYNDEDDDILLEEVLENGQKWNIEQKFAASNNYQGKFVEELSADEFNLSYIQRTGFPNPVVIKQHRGLGLRVPTSRFTVHDVRLCIGSKRIIDVVNVETQESLQMTMKSWTDY</sequence>
<name>A0A820F6J9_9BILA</name>
<reference evidence="2" key="1">
    <citation type="submission" date="2021-02" db="EMBL/GenBank/DDBJ databases">
        <authorList>
            <person name="Nowell W R."/>
        </authorList>
    </citation>
    <scope>NUCLEOTIDE SEQUENCE</scope>
</reference>
<dbReference type="AlphaFoldDB" id="A0A820F6J9"/>
<protein>
    <submittedName>
        <fullName evidence="2">Uncharacterized protein</fullName>
    </submittedName>
</protein>